<evidence type="ECO:0000313" key="2">
    <source>
        <dbReference type="Proteomes" id="UP000326912"/>
    </source>
</evidence>
<name>A0A5J4KS54_9CHLR</name>
<evidence type="ECO:0000313" key="1">
    <source>
        <dbReference type="EMBL" id="GER89227.1"/>
    </source>
</evidence>
<comment type="caution">
    <text evidence="1">The sequence shown here is derived from an EMBL/GenBank/DDBJ whole genome shotgun (WGS) entry which is preliminary data.</text>
</comment>
<dbReference type="EMBL" id="BKZW01000001">
    <property type="protein sequence ID" value="GER89227.1"/>
    <property type="molecule type" value="Genomic_DNA"/>
</dbReference>
<gene>
    <name evidence="1" type="ORF">KDW_33890</name>
</gene>
<dbReference type="RefSeq" id="WP_162005304.1">
    <property type="nucleotide sequence ID" value="NZ_BKZW01000001.1"/>
</dbReference>
<proteinExistence type="predicted"/>
<dbReference type="AlphaFoldDB" id="A0A5J4KS54"/>
<keyword evidence="2" id="KW-1185">Reference proteome</keyword>
<sequence>MSTPEYTTTRIWVQTLRTLKLVAAMSQESMVKVMDRLVQQELARLKELEAKQMN</sequence>
<dbReference type="Proteomes" id="UP000326912">
    <property type="component" value="Unassembled WGS sequence"/>
</dbReference>
<reference evidence="1 2" key="1">
    <citation type="submission" date="2019-10" db="EMBL/GenBank/DDBJ databases">
        <title>Dictyobacter vulcani sp. nov., within the class Ktedonobacteria, isolated from soil of volcanic Mt. Zao.</title>
        <authorList>
            <person name="Zheng Y."/>
            <person name="Wang C.M."/>
            <person name="Sakai Y."/>
            <person name="Abe K."/>
            <person name="Yokota A."/>
            <person name="Yabe S."/>
        </authorList>
    </citation>
    <scope>NUCLEOTIDE SEQUENCE [LARGE SCALE GENOMIC DNA]</scope>
    <source>
        <strain evidence="1 2">W12</strain>
    </source>
</reference>
<organism evidence="1 2">
    <name type="scientific">Dictyobacter vulcani</name>
    <dbReference type="NCBI Taxonomy" id="2607529"/>
    <lineage>
        <taxon>Bacteria</taxon>
        <taxon>Bacillati</taxon>
        <taxon>Chloroflexota</taxon>
        <taxon>Ktedonobacteria</taxon>
        <taxon>Ktedonobacterales</taxon>
        <taxon>Dictyobacteraceae</taxon>
        <taxon>Dictyobacter</taxon>
    </lineage>
</organism>
<accession>A0A5J4KS54</accession>
<protein>
    <submittedName>
        <fullName evidence="1">Uncharacterized protein</fullName>
    </submittedName>
</protein>